<dbReference type="RefSeq" id="XP_062784583.1">
    <property type="nucleotide sequence ID" value="XM_062928532.1"/>
</dbReference>
<proteinExistence type="predicted"/>
<evidence type="ECO:0000256" key="5">
    <source>
        <dbReference type="ARBA" id="ARBA00023242"/>
    </source>
</evidence>
<dbReference type="AlphaFoldDB" id="A0AAX4IWB1"/>
<dbReference type="SMART" id="SM00906">
    <property type="entry name" value="Fungal_trans"/>
    <property type="match status" value="1"/>
</dbReference>
<keyword evidence="5" id="KW-0539">Nucleus</keyword>
<dbReference type="PANTHER" id="PTHR47338:SF4">
    <property type="entry name" value="ZN(II)2CYS6 TRANSCRIPTION FACTOR (EUROFUNG)"/>
    <property type="match status" value="1"/>
</dbReference>
<dbReference type="PROSITE" id="PS50048">
    <property type="entry name" value="ZN2_CY6_FUNGAL_2"/>
    <property type="match status" value="1"/>
</dbReference>
<dbReference type="InterPro" id="IPR036864">
    <property type="entry name" value="Zn2-C6_fun-type_DNA-bd_sf"/>
</dbReference>
<dbReference type="PROSITE" id="PS00463">
    <property type="entry name" value="ZN2_CY6_FUNGAL_1"/>
    <property type="match status" value="1"/>
</dbReference>
<dbReference type="CDD" id="cd12148">
    <property type="entry name" value="fungal_TF_MHR"/>
    <property type="match status" value="1"/>
</dbReference>
<evidence type="ECO:0000313" key="8">
    <source>
        <dbReference type="Proteomes" id="UP001322277"/>
    </source>
</evidence>
<evidence type="ECO:0000259" key="6">
    <source>
        <dbReference type="PROSITE" id="PS50048"/>
    </source>
</evidence>
<dbReference type="PANTHER" id="PTHR47338">
    <property type="entry name" value="ZN(II)2CYS6 TRANSCRIPTION FACTOR (EUROFUNG)-RELATED"/>
    <property type="match status" value="1"/>
</dbReference>
<dbReference type="Proteomes" id="UP001322277">
    <property type="component" value="Chromosome 8"/>
</dbReference>
<dbReference type="Pfam" id="PF00172">
    <property type="entry name" value="Zn_clus"/>
    <property type="match status" value="1"/>
</dbReference>
<keyword evidence="8" id="KW-1185">Reference proteome</keyword>
<keyword evidence="4" id="KW-0804">Transcription</keyword>
<dbReference type="GeneID" id="87948876"/>
<dbReference type="SMART" id="SM00066">
    <property type="entry name" value="GAL4"/>
    <property type="match status" value="1"/>
</dbReference>
<evidence type="ECO:0000256" key="2">
    <source>
        <dbReference type="ARBA" id="ARBA00022723"/>
    </source>
</evidence>
<comment type="subcellular location">
    <subcellularLocation>
        <location evidence="1">Nucleus</location>
    </subcellularLocation>
</comment>
<dbReference type="InterPro" id="IPR007219">
    <property type="entry name" value="XnlR_reg_dom"/>
</dbReference>
<dbReference type="SUPFAM" id="SSF57701">
    <property type="entry name" value="Zn2/Cys6 DNA-binding domain"/>
    <property type="match status" value="1"/>
</dbReference>
<dbReference type="GO" id="GO:0008270">
    <property type="term" value="F:zinc ion binding"/>
    <property type="evidence" value="ECO:0007669"/>
    <property type="project" value="InterPro"/>
</dbReference>
<dbReference type="Gene3D" id="4.10.240.10">
    <property type="entry name" value="Zn(2)-C6 fungal-type DNA-binding domain"/>
    <property type="match status" value="1"/>
</dbReference>
<dbReference type="GO" id="GO:0003677">
    <property type="term" value="F:DNA binding"/>
    <property type="evidence" value="ECO:0007669"/>
    <property type="project" value="InterPro"/>
</dbReference>
<feature type="domain" description="Zn(2)-C6 fungal-type" evidence="6">
    <location>
        <begin position="32"/>
        <end position="62"/>
    </location>
</feature>
<name>A0AAX4IWB1_9PEZI</name>
<protein>
    <recommendedName>
        <fullName evidence="6">Zn(2)-C6 fungal-type domain-containing protein</fullName>
    </recommendedName>
</protein>
<evidence type="ECO:0000256" key="1">
    <source>
        <dbReference type="ARBA" id="ARBA00004123"/>
    </source>
</evidence>
<dbReference type="GO" id="GO:0005634">
    <property type="term" value="C:nucleus"/>
    <property type="evidence" value="ECO:0007669"/>
    <property type="project" value="UniProtKB-SubCell"/>
</dbReference>
<organism evidence="7 8">
    <name type="scientific">Colletotrichum destructivum</name>
    <dbReference type="NCBI Taxonomy" id="34406"/>
    <lineage>
        <taxon>Eukaryota</taxon>
        <taxon>Fungi</taxon>
        <taxon>Dikarya</taxon>
        <taxon>Ascomycota</taxon>
        <taxon>Pezizomycotina</taxon>
        <taxon>Sordariomycetes</taxon>
        <taxon>Hypocreomycetidae</taxon>
        <taxon>Glomerellales</taxon>
        <taxon>Glomerellaceae</taxon>
        <taxon>Colletotrichum</taxon>
        <taxon>Colletotrichum destructivum species complex</taxon>
    </lineage>
</organism>
<keyword evidence="2" id="KW-0479">Metal-binding</keyword>
<accession>A0AAX4IWB1</accession>
<evidence type="ECO:0000313" key="7">
    <source>
        <dbReference type="EMBL" id="WQF87362.1"/>
    </source>
</evidence>
<keyword evidence="3" id="KW-0805">Transcription regulation</keyword>
<evidence type="ECO:0000256" key="4">
    <source>
        <dbReference type="ARBA" id="ARBA00023163"/>
    </source>
</evidence>
<reference evidence="8" key="1">
    <citation type="journal article" date="2023" name="bioRxiv">
        <title>Complete genome of the Medicago anthracnose fungus, Colletotrichum destructivum, reveals a mini-chromosome-like region within a core chromosome.</title>
        <authorList>
            <person name="Lapalu N."/>
            <person name="Simon A."/>
            <person name="Lu A."/>
            <person name="Plaumann P.-L."/>
            <person name="Amselem J."/>
            <person name="Pigne S."/>
            <person name="Auger A."/>
            <person name="Koch C."/>
            <person name="Dallery J.-F."/>
            <person name="O'Connell R.J."/>
        </authorList>
    </citation>
    <scope>NUCLEOTIDE SEQUENCE [LARGE SCALE GENOMIC DNA]</scope>
    <source>
        <strain evidence="8">CBS 520.97</strain>
    </source>
</reference>
<gene>
    <name evidence="7" type="ORF">CDEST_12376</name>
</gene>
<dbReference type="InterPro" id="IPR050815">
    <property type="entry name" value="TF_fung"/>
</dbReference>
<dbReference type="EMBL" id="CP137312">
    <property type="protein sequence ID" value="WQF87362.1"/>
    <property type="molecule type" value="Genomic_DNA"/>
</dbReference>
<dbReference type="Pfam" id="PF04082">
    <property type="entry name" value="Fungal_trans"/>
    <property type="match status" value="1"/>
</dbReference>
<sequence>MLSNMNMADSMEPPATTSPAPAAMAIKRIRQACTTCRQKKVKCSGDRPRCVNCRRAMQRCQYEPYSVASASLSRNSAAALLGLTNDPDLLQRISMIEDKLAQLDERNPTDPRNVVEDANMHWEDGPALPSNQSENLSAVLNLDNGDSPDSSEAWRSSTSQKNLINFNTIPPDPVTQSLVDTFFKCVHNQPYSYFHEESFRHKLAAGQLARCVVLAVLASSLRFSGHAYYQGATSEAIQAYAREAWLSVLNDHMAVEDTPGLEVAQATNILAIIDFTYGRTSSAWLKIGLAVRVAQDLQLMKEPSESLPPVEQEERRRCFWSVYLLDKLVSLGRDRNLAILDESCHVQLPCDEPTFRSGCYGRSEPVTLHQLLDWKTDDSVVRDGFPLAMMAGAILGRCTRTLFQDLGAEATPLWDSRSEFASIVSLLLLFESRLQLDGHPIEQVVAANRVGTGAVDHQVVGHVVFARTVFHSCFCLLYHPFLLHKQLQKLDCRPPPSFLQLASRTSYEHARSLVSMLHDAEAAGCHLGASFFAYSACLAGSTLSLHMHAEERTGGERSAEMLGATQESITMLDKMGRFWDHASKMHHQLVSFNANAHLLTSLLEPPPQAASSIGPEWEAVLWAMVDYGAMCRESTLAIPGPTLPVTSEPPLFSAFNQDTDGALEASPGANRMPDIDEALMNFDTPSITYLLELASGGG</sequence>
<dbReference type="GO" id="GO:0000981">
    <property type="term" value="F:DNA-binding transcription factor activity, RNA polymerase II-specific"/>
    <property type="evidence" value="ECO:0007669"/>
    <property type="project" value="InterPro"/>
</dbReference>
<dbReference type="KEGG" id="cdet:87948876"/>
<dbReference type="InterPro" id="IPR001138">
    <property type="entry name" value="Zn2Cys6_DnaBD"/>
</dbReference>
<evidence type="ECO:0000256" key="3">
    <source>
        <dbReference type="ARBA" id="ARBA00023015"/>
    </source>
</evidence>
<dbReference type="CDD" id="cd00067">
    <property type="entry name" value="GAL4"/>
    <property type="match status" value="1"/>
</dbReference>
<dbReference type="GO" id="GO:0006351">
    <property type="term" value="P:DNA-templated transcription"/>
    <property type="evidence" value="ECO:0007669"/>
    <property type="project" value="InterPro"/>
</dbReference>